<keyword evidence="1" id="KW-1133">Transmembrane helix</keyword>
<accession>A0A1I0D5R3</accession>
<dbReference type="STRING" id="930131.SAMN05216389_10813"/>
<keyword evidence="1" id="KW-0472">Membrane</keyword>
<dbReference type="Proteomes" id="UP000198618">
    <property type="component" value="Unassembled WGS sequence"/>
</dbReference>
<keyword evidence="1" id="KW-0812">Transmembrane</keyword>
<sequence length="55" mass="6351">MKEDNWIGFILILVVTYTVIMLFVIEKTSIIVGIQINFSFIIGILLVIVIKIRKK</sequence>
<protein>
    <submittedName>
        <fullName evidence="2">Uncharacterized protein</fullName>
    </submittedName>
</protein>
<dbReference type="EMBL" id="FOHE01000008">
    <property type="protein sequence ID" value="SET27258.1"/>
    <property type="molecule type" value="Genomic_DNA"/>
</dbReference>
<feature type="transmembrane region" description="Helical" evidence="1">
    <location>
        <begin position="7"/>
        <end position="25"/>
    </location>
</feature>
<name>A0A1I0D5R3_9BACI</name>
<evidence type="ECO:0000256" key="1">
    <source>
        <dbReference type="SAM" id="Phobius"/>
    </source>
</evidence>
<keyword evidence="3" id="KW-1185">Reference proteome</keyword>
<reference evidence="2 3" key="1">
    <citation type="submission" date="2016-10" db="EMBL/GenBank/DDBJ databases">
        <authorList>
            <person name="de Groot N.N."/>
        </authorList>
    </citation>
    <scope>NUCLEOTIDE SEQUENCE [LARGE SCALE GENOMIC DNA]</scope>
    <source>
        <strain evidence="2 3">IBRC-M 10780</strain>
    </source>
</reference>
<proteinExistence type="predicted"/>
<evidence type="ECO:0000313" key="2">
    <source>
        <dbReference type="EMBL" id="SET27258.1"/>
    </source>
</evidence>
<feature type="transmembrane region" description="Helical" evidence="1">
    <location>
        <begin position="31"/>
        <end position="50"/>
    </location>
</feature>
<gene>
    <name evidence="2" type="ORF">SAMN05216389_10813</name>
</gene>
<organism evidence="2 3">
    <name type="scientific">Oceanobacillus limi</name>
    <dbReference type="NCBI Taxonomy" id="930131"/>
    <lineage>
        <taxon>Bacteria</taxon>
        <taxon>Bacillati</taxon>
        <taxon>Bacillota</taxon>
        <taxon>Bacilli</taxon>
        <taxon>Bacillales</taxon>
        <taxon>Bacillaceae</taxon>
        <taxon>Oceanobacillus</taxon>
    </lineage>
</organism>
<dbReference type="RefSeq" id="WP_170840744.1">
    <property type="nucleotide sequence ID" value="NZ_FOHE01000008.1"/>
</dbReference>
<dbReference type="AlphaFoldDB" id="A0A1I0D5R3"/>
<evidence type="ECO:0000313" key="3">
    <source>
        <dbReference type="Proteomes" id="UP000198618"/>
    </source>
</evidence>